<dbReference type="SUPFAM" id="SSF69318">
    <property type="entry name" value="Integrin alpha N-terminal domain"/>
    <property type="match status" value="1"/>
</dbReference>
<dbReference type="EMBL" id="SJPW01000002">
    <property type="protein sequence ID" value="TWU58796.1"/>
    <property type="molecule type" value="Genomic_DNA"/>
</dbReference>
<dbReference type="AlphaFoldDB" id="A0A5C6FF85"/>
<evidence type="ECO:0000313" key="2">
    <source>
        <dbReference type="EMBL" id="TWU58796.1"/>
    </source>
</evidence>
<accession>A0A5C6FF85</accession>
<dbReference type="Proteomes" id="UP000318288">
    <property type="component" value="Unassembled WGS sequence"/>
</dbReference>
<dbReference type="InterPro" id="IPR028994">
    <property type="entry name" value="Integrin_alpha_N"/>
</dbReference>
<dbReference type="Pfam" id="PF13517">
    <property type="entry name" value="FG-GAP_3"/>
    <property type="match status" value="2"/>
</dbReference>
<proteinExistence type="predicted"/>
<dbReference type="PANTHER" id="PTHR44103">
    <property type="entry name" value="PROPROTEIN CONVERTASE P"/>
    <property type="match status" value="1"/>
</dbReference>
<organism evidence="2 3">
    <name type="scientific">Rubripirellula tenax</name>
    <dbReference type="NCBI Taxonomy" id="2528015"/>
    <lineage>
        <taxon>Bacteria</taxon>
        <taxon>Pseudomonadati</taxon>
        <taxon>Planctomycetota</taxon>
        <taxon>Planctomycetia</taxon>
        <taxon>Pirellulales</taxon>
        <taxon>Pirellulaceae</taxon>
        <taxon>Rubripirellula</taxon>
    </lineage>
</organism>
<keyword evidence="3" id="KW-1185">Reference proteome</keyword>
<dbReference type="PANTHER" id="PTHR44103:SF1">
    <property type="entry name" value="PROPROTEIN CONVERTASE P"/>
    <property type="match status" value="1"/>
</dbReference>
<dbReference type="InterPro" id="IPR013517">
    <property type="entry name" value="FG-GAP"/>
</dbReference>
<evidence type="ECO:0000256" key="1">
    <source>
        <dbReference type="ARBA" id="ARBA00022729"/>
    </source>
</evidence>
<dbReference type="Gene3D" id="2.130.10.130">
    <property type="entry name" value="Integrin alpha, N-terminal"/>
    <property type="match status" value="1"/>
</dbReference>
<reference evidence="2 3" key="1">
    <citation type="submission" date="2019-02" db="EMBL/GenBank/DDBJ databases">
        <title>Deep-cultivation of Planctomycetes and their phenomic and genomic characterization uncovers novel biology.</title>
        <authorList>
            <person name="Wiegand S."/>
            <person name="Jogler M."/>
            <person name="Boedeker C."/>
            <person name="Pinto D."/>
            <person name="Vollmers J."/>
            <person name="Rivas-Marin E."/>
            <person name="Kohn T."/>
            <person name="Peeters S.H."/>
            <person name="Heuer A."/>
            <person name="Rast P."/>
            <person name="Oberbeckmann S."/>
            <person name="Bunk B."/>
            <person name="Jeske O."/>
            <person name="Meyerdierks A."/>
            <person name="Storesund J.E."/>
            <person name="Kallscheuer N."/>
            <person name="Luecker S."/>
            <person name="Lage O.M."/>
            <person name="Pohl T."/>
            <person name="Merkel B.J."/>
            <person name="Hornburger P."/>
            <person name="Mueller R.-W."/>
            <person name="Bruemmer F."/>
            <person name="Labrenz M."/>
            <person name="Spormann A.M."/>
            <person name="Op Den Camp H."/>
            <person name="Overmann J."/>
            <person name="Amann R."/>
            <person name="Jetten M.S.M."/>
            <person name="Mascher T."/>
            <person name="Medema M.H."/>
            <person name="Devos D.P."/>
            <person name="Kaster A.-K."/>
            <person name="Ovreas L."/>
            <person name="Rohde M."/>
            <person name="Galperin M.Y."/>
            <person name="Jogler C."/>
        </authorList>
    </citation>
    <scope>NUCLEOTIDE SEQUENCE [LARGE SCALE GENOMIC DNA]</scope>
    <source>
        <strain evidence="2 3">Poly51</strain>
    </source>
</reference>
<keyword evidence="1" id="KW-0732">Signal</keyword>
<gene>
    <name evidence="2" type="ORF">Poly51_15760</name>
</gene>
<sequence>MRFYRRCPKRESMPQANVLSVAIVWVLIFVGSVGADDNVAWKKHVVMDQGHCNTAVAIDANADGLMDVVCSYGGKVSLFLAPDWKVEHVLHRLSQRRQTCIHSTVIDVDGDGDLDWAGAVASEHPFWLENPGRLSRTADSDATPTGDADSTLWIRRTIDSEITGIHCLTRSDVDNNGRDDLIINNFEPEKGIGDSIAWLSIPSDPKSSIPWDRHVFADADARGGSHYMGAGDIDGDGWNEIAVGAKGEPFADGNWFAFWKNPGKDGVKGAWQKVMLAENQTAATNILPADVNGDGKVDWLASRGHGNGVIWFENPSWKIHTIDSQIEFPHSLTVADHDQDGDVDAAVCGFGSEVVMWYENNGKGSFTNHTLDRHQQSYQLTSVDMDGDGDLDLLNAGRGTANVAWYENPLRSAK</sequence>
<evidence type="ECO:0000313" key="3">
    <source>
        <dbReference type="Proteomes" id="UP000318288"/>
    </source>
</evidence>
<name>A0A5C6FF85_9BACT</name>
<comment type="caution">
    <text evidence="2">The sequence shown here is derived from an EMBL/GenBank/DDBJ whole genome shotgun (WGS) entry which is preliminary data.</text>
</comment>
<protein>
    <submittedName>
        <fullName evidence="2">FG-GAP repeat protein</fullName>
    </submittedName>
</protein>